<dbReference type="EMBL" id="CM037154">
    <property type="protein sequence ID" value="KAH7861330.1"/>
    <property type="molecule type" value="Genomic_DNA"/>
</dbReference>
<evidence type="ECO:0000313" key="2">
    <source>
        <dbReference type="Proteomes" id="UP000828048"/>
    </source>
</evidence>
<organism evidence="1 2">
    <name type="scientific">Vaccinium darrowii</name>
    <dbReference type="NCBI Taxonomy" id="229202"/>
    <lineage>
        <taxon>Eukaryota</taxon>
        <taxon>Viridiplantae</taxon>
        <taxon>Streptophyta</taxon>
        <taxon>Embryophyta</taxon>
        <taxon>Tracheophyta</taxon>
        <taxon>Spermatophyta</taxon>
        <taxon>Magnoliopsida</taxon>
        <taxon>eudicotyledons</taxon>
        <taxon>Gunneridae</taxon>
        <taxon>Pentapetalae</taxon>
        <taxon>asterids</taxon>
        <taxon>Ericales</taxon>
        <taxon>Ericaceae</taxon>
        <taxon>Vaccinioideae</taxon>
        <taxon>Vaccinieae</taxon>
        <taxon>Vaccinium</taxon>
    </lineage>
</organism>
<evidence type="ECO:0000313" key="1">
    <source>
        <dbReference type="EMBL" id="KAH7861330.1"/>
    </source>
</evidence>
<accession>A0ACB7Z6Y4</accession>
<dbReference type="Proteomes" id="UP000828048">
    <property type="component" value="Chromosome 4"/>
</dbReference>
<protein>
    <submittedName>
        <fullName evidence="1">Uncharacterized protein</fullName>
    </submittedName>
</protein>
<gene>
    <name evidence="1" type="ORF">Vadar_024692</name>
</gene>
<sequence length="249" mass="28529">MSNLHEPENRFAVFNVMARPWLRGRGRGRCRGGARAGGRFRAEPEVEESGIEVEIENEPLSEAEVKYRRMQRMQLTLSLEMDRRWHPETNSFHFDLREMGPTLDDVEQLLGIPTYGLVVCTKDERDAKTLLMDLLGVSENEAKNALAEAKGGQAVTFDWLREQGKCFPLALLENLDRVSHYGWGASMLAFVYRQLGQASRRDMKQLSGFLILLEIIFNPYKNRRQVVPPNAFYTGPIRAMHIVEPHLPD</sequence>
<name>A0ACB7Z6Y4_9ERIC</name>
<reference evidence="1 2" key="1">
    <citation type="journal article" date="2021" name="Hortic Res">
        <title>High-quality reference genome and annotation aids understanding of berry development for evergreen blueberry (Vaccinium darrowii).</title>
        <authorList>
            <person name="Yu J."/>
            <person name="Hulse-Kemp A.M."/>
            <person name="Babiker E."/>
            <person name="Staton M."/>
        </authorList>
    </citation>
    <scope>NUCLEOTIDE SEQUENCE [LARGE SCALE GENOMIC DNA]</scope>
    <source>
        <strain evidence="2">cv. NJ 8807/NJ 8810</strain>
        <tissue evidence="1">Young leaf</tissue>
    </source>
</reference>
<comment type="caution">
    <text evidence="1">The sequence shown here is derived from an EMBL/GenBank/DDBJ whole genome shotgun (WGS) entry which is preliminary data.</text>
</comment>
<proteinExistence type="predicted"/>
<keyword evidence="2" id="KW-1185">Reference proteome</keyword>